<dbReference type="AlphaFoldDB" id="A0A644F7X2"/>
<accession>A0A644F7X2</accession>
<comment type="caution">
    <text evidence="2">The sequence shown here is derived from an EMBL/GenBank/DDBJ whole genome shotgun (WGS) entry which is preliminary data.</text>
</comment>
<protein>
    <submittedName>
        <fullName evidence="2">Uncharacterized protein</fullName>
    </submittedName>
</protein>
<gene>
    <name evidence="2" type="ORF">GL50803_00d114445</name>
</gene>
<organism evidence="2 3">
    <name type="scientific">Giardia intestinalis (strain ATCC 50803 / WB clone C6)</name>
    <name type="common">Giardia lamblia</name>
    <dbReference type="NCBI Taxonomy" id="184922"/>
    <lineage>
        <taxon>Eukaryota</taxon>
        <taxon>Metamonada</taxon>
        <taxon>Diplomonadida</taxon>
        <taxon>Hexamitidae</taxon>
        <taxon>Giardiinae</taxon>
        <taxon>Giardia</taxon>
    </lineage>
</organism>
<keyword evidence="3" id="KW-1185">Reference proteome</keyword>
<sequence>MAPRASSPAEAPSFPPVSSALQMLVRPPVPASTGGHDPGGASRLREGRRACDLRSRLGLLLGQADAMSGRSRVGPETHCARLHQLLARLARLQETDRLLDAIECSSACMAQISDLACLRCLLRAHSALSISPPPAGRGVSLERQRQCIASSICEHFSAGIRGALDRILASRLRACHETRAQAHLTKPEASDQLASLLSGLRVEDAAPISAHWSDQLFYTALCREAAVVCESLSSLALSVSEQVRRRMHLGDSGPLTALLHAARSFVSACEHAFSVSFPTGLMSESGEAGLLLSGIEETGPYFSARLKLARARERPRLIGRLFGRSAASPIEAYVERIRQNFSGPAAWAPPYPEPGQSLMSDSSAARRWHTTGAGQLFVDFLVLFLGSIFDAFTLGDQIATFPSIGLYLSNNPVAEEGGLFARVFATYSGMVASEAGSLRAIE</sequence>
<name>A0A644F7X2_GIAIC</name>
<evidence type="ECO:0000313" key="2">
    <source>
        <dbReference type="EMBL" id="KAE8304725.1"/>
    </source>
</evidence>
<reference evidence="2 3" key="1">
    <citation type="journal article" date="2007" name="Science">
        <title>Genomic minimalism in the early diverging intestinal parasite Giardia lamblia.</title>
        <authorList>
            <person name="Morrison H.G."/>
            <person name="McArthur A.G."/>
            <person name="Gillin F.D."/>
            <person name="Aley S.B."/>
            <person name="Adam R.D."/>
            <person name="Olsen G.J."/>
            <person name="Best A.A."/>
            <person name="Cande W.Z."/>
            <person name="Chen F."/>
            <person name="Cipriano M.J."/>
            <person name="Davids B.J."/>
            <person name="Dawson S.C."/>
            <person name="Elmendorf H.G."/>
            <person name="Hehl A.B."/>
            <person name="Holder M.E."/>
            <person name="Huse S.M."/>
            <person name="Kim U.U."/>
            <person name="Lasek-Nesselquist E."/>
            <person name="Manning G."/>
            <person name="Nigam A."/>
            <person name="Nixon J.E."/>
            <person name="Palm D."/>
            <person name="Passamaneck N.E."/>
            <person name="Prabhu A."/>
            <person name="Reich C.I."/>
            <person name="Reiner D.S."/>
            <person name="Samuelson J."/>
            <person name="Svard S.G."/>
            <person name="Sogin M.L."/>
        </authorList>
    </citation>
    <scope>NUCLEOTIDE SEQUENCE [LARGE SCALE GENOMIC DNA]</scope>
    <source>
        <strain evidence="2 3">WB C6</strain>
    </source>
</reference>
<dbReference type="EMBL" id="AACB03000001">
    <property type="protein sequence ID" value="KAE8304725.1"/>
    <property type="molecule type" value="Genomic_DNA"/>
</dbReference>
<feature type="region of interest" description="Disordered" evidence="1">
    <location>
        <begin position="27"/>
        <end position="47"/>
    </location>
</feature>
<evidence type="ECO:0000256" key="1">
    <source>
        <dbReference type="SAM" id="MobiDB-lite"/>
    </source>
</evidence>
<proteinExistence type="predicted"/>
<evidence type="ECO:0000313" key="3">
    <source>
        <dbReference type="Proteomes" id="UP000001548"/>
    </source>
</evidence>
<dbReference type="Proteomes" id="UP000001548">
    <property type="component" value="Unassembled WGS sequence"/>
</dbReference>
<dbReference type="InParanoid" id="A0A644F7X2"/>